<keyword evidence="1" id="KW-0812">Transmembrane</keyword>
<feature type="transmembrane region" description="Helical" evidence="1">
    <location>
        <begin position="208"/>
        <end position="224"/>
    </location>
</feature>
<reference evidence="3" key="2">
    <citation type="submission" date="2008-08" db="EMBL/GenBank/DDBJ databases">
        <authorList>
            <consortium name="Diatom Consortium"/>
            <person name="Grigoriev I."/>
            <person name="Grimwood J."/>
            <person name="Kuo A."/>
            <person name="Otillar R.P."/>
            <person name="Salamov A."/>
            <person name="Detter J.C."/>
            <person name="Lindquist E."/>
            <person name="Shapiro H."/>
            <person name="Lucas S."/>
            <person name="Glavina del Rio T."/>
            <person name="Pitluck S."/>
            <person name="Rokhsar D."/>
            <person name="Bowler C."/>
        </authorList>
    </citation>
    <scope>GENOME REANNOTATION</scope>
    <source>
        <strain evidence="3">CCAP 1055/1</strain>
    </source>
</reference>
<feature type="transmembrane region" description="Helical" evidence="1">
    <location>
        <begin position="85"/>
        <end position="104"/>
    </location>
</feature>
<feature type="transmembrane region" description="Helical" evidence="1">
    <location>
        <begin position="293"/>
        <end position="317"/>
    </location>
</feature>
<gene>
    <name evidence="2" type="ORF">PHATRDRAFT_13078</name>
</gene>
<protein>
    <submittedName>
        <fullName evidence="2">Uncharacterized protein</fullName>
    </submittedName>
</protein>
<proteinExistence type="predicted"/>
<dbReference type="EMBL" id="CM000613">
    <property type="protein sequence ID" value="EEC47760.1"/>
    <property type="molecule type" value="Genomic_DNA"/>
</dbReference>
<dbReference type="Proteomes" id="UP000000759">
    <property type="component" value="Chromosome 10"/>
</dbReference>
<evidence type="ECO:0000256" key="1">
    <source>
        <dbReference type="SAM" id="Phobius"/>
    </source>
</evidence>
<dbReference type="AlphaFoldDB" id="B7G1X1"/>
<dbReference type="PANTHER" id="PTHR31610:SF0">
    <property type="entry name" value="SLC26A_SULP TRANSPORTER DOMAIN-CONTAINING PROTEIN"/>
    <property type="match status" value="1"/>
</dbReference>
<feature type="transmembrane region" description="Helical" evidence="1">
    <location>
        <begin position="329"/>
        <end position="348"/>
    </location>
</feature>
<dbReference type="KEGG" id="pti:PHATRDRAFT_13078"/>
<dbReference type="HOGENOM" id="CLU_020957_1_0_1"/>
<feature type="transmembrane region" description="Helical" evidence="1">
    <location>
        <begin position="460"/>
        <end position="478"/>
    </location>
</feature>
<dbReference type="eggNOG" id="ENOG502QRYA">
    <property type="taxonomic scope" value="Eukaryota"/>
</dbReference>
<dbReference type="RefSeq" id="XP_002181108.1">
    <property type="nucleotide sequence ID" value="XM_002181072.1"/>
</dbReference>
<feature type="transmembrane region" description="Helical" evidence="1">
    <location>
        <begin position="116"/>
        <end position="138"/>
    </location>
</feature>
<name>B7G1X1_PHATC</name>
<feature type="transmembrane region" description="Helical" evidence="1">
    <location>
        <begin position="179"/>
        <end position="196"/>
    </location>
</feature>
<feature type="transmembrane region" description="Helical" evidence="1">
    <location>
        <begin position="6"/>
        <end position="27"/>
    </location>
</feature>
<feature type="transmembrane region" description="Helical" evidence="1">
    <location>
        <begin position="144"/>
        <end position="167"/>
    </location>
</feature>
<keyword evidence="3" id="KW-1185">Reference proteome</keyword>
<accession>B7G1X1</accession>
<evidence type="ECO:0000313" key="3">
    <source>
        <dbReference type="Proteomes" id="UP000000759"/>
    </source>
</evidence>
<keyword evidence="1" id="KW-0472">Membrane</keyword>
<dbReference type="OrthoDB" id="8068875at2759"/>
<dbReference type="PaxDb" id="2850-Phatr13078"/>
<feature type="non-terminal residue" evidence="2">
    <location>
        <position position="480"/>
    </location>
</feature>
<dbReference type="PANTHER" id="PTHR31610">
    <property type="entry name" value="SLR0360 PROTEIN"/>
    <property type="match status" value="1"/>
</dbReference>
<keyword evidence="1" id="KW-1133">Transmembrane helix</keyword>
<evidence type="ECO:0000313" key="2">
    <source>
        <dbReference type="EMBL" id="EEC47760.1"/>
    </source>
</evidence>
<reference evidence="2 3" key="1">
    <citation type="journal article" date="2008" name="Nature">
        <title>The Phaeodactylum genome reveals the evolutionary history of diatom genomes.</title>
        <authorList>
            <person name="Bowler C."/>
            <person name="Allen A.E."/>
            <person name="Badger J.H."/>
            <person name="Grimwood J."/>
            <person name="Jabbari K."/>
            <person name="Kuo A."/>
            <person name="Maheswari U."/>
            <person name="Martens C."/>
            <person name="Maumus F."/>
            <person name="Otillar R.P."/>
            <person name="Rayko E."/>
            <person name="Salamov A."/>
            <person name="Vandepoele K."/>
            <person name="Beszteri B."/>
            <person name="Gruber A."/>
            <person name="Heijde M."/>
            <person name="Katinka M."/>
            <person name="Mock T."/>
            <person name="Valentin K."/>
            <person name="Verret F."/>
            <person name="Berges J.A."/>
            <person name="Brownlee C."/>
            <person name="Cadoret J.P."/>
            <person name="Chiovitti A."/>
            <person name="Choi C.J."/>
            <person name="Coesel S."/>
            <person name="De Martino A."/>
            <person name="Detter J.C."/>
            <person name="Durkin C."/>
            <person name="Falciatore A."/>
            <person name="Fournet J."/>
            <person name="Haruta M."/>
            <person name="Huysman M.J."/>
            <person name="Jenkins B.D."/>
            <person name="Jiroutova K."/>
            <person name="Jorgensen R.E."/>
            <person name="Joubert Y."/>
            <person name="Kaplan A."/>
            <person name="Kroger N."/>
            <person name="Kroth P.G."/>
            <person name="La Roche J."/>
            <person name="Lindquist E."/>
            <person name="Lommer M."/>
            <person name="Martin-Jezequel V."/>
            <person name="Lopez P.J."/>
            <person name="Lucas S."/>
            <person name="Mangogna M."/>
            <person name="McGinnis K."/>
            <person name="Medlin L.K."/>
            <person name="Montsant A."/>
            <person name="Oudot-Le Secq M.P."/>
            <person name="Napoli C."/>
            <person name="Obornik M."/>
            <person name="Parker M.S."/>
            <person name="Petit J.L."/>
            <person name="Porcel B.M."/>
            <person name="Poulsen N."/>
            <person name="Robison M."/>
            <person name="Rychlewski L."/>
            <person name="Rynearson T.A."/>
            <person name="Schmutz J."/>
            <person name="Shapiro H."/>
            <person name="Siaut M."/>
            <person name="Stanley M."/>
            <person name="Sussman M.R."/>
            <person name="Taylor A.R."/>
            <person name="Vardi A."/>
            <person name="von Dassow P."/>
            <person name="Vyverman W."/>
            <person name="Willis A."/>
            <person name="Wyrwicz L.S."/>
            <person name="Rokhsar D.S."/>
            <person name="Weissenbach J."/>
            <person name="Armbrust E.V."/>
            <person name="Green B.R."/>
            <person name="Van de Peer Y."/>
            <person name="Grigoriev I.V."/>
        </authorList>
    </citation>
    <scope>NUCLEOTIDE SEQUENCE [LARGE SCALE GENOMIC DNA]</scope>
    <source>
        <strain evidence="2 3">CCAP 1055/1</strain>
    </source>
</reference>
<organism evidence="2 3">
    <name type="scientific">Phaeodactylum tricornutum (strain CCAP 1055/1)</name>
    <dbReference type="NCBI Taxonomy" id="556484"/>
    <lineage>
        <taxon>Eukaryota</taxon>
        <taxon>Sar</taxon>
        <taxon>Stramenopiles</taxon>
        <taxon>Ochrophyta</taxon>
        <taxon>Bacillariophyta</taxon>
        <taxon>Bacillariophyceae</taxon>
        <taxon>Bacillariophycidae</taxon>
        <taxon>Naviculales</taxon>
        <taxon>Phaeodactylaceae</taxon>
        <taxon>Phaeodactylum</taxon>
    </lineage>
</organism>
<dbReference type="GeneID" id="7201748"/>
<feature type="transmembrane region" description="Helical" evidence="1">
    <location>
        <begin position="48"/>
        <end position="65"/>
    </location>
</feature>
<dbReference type="InParanoid" id="B7G1X1"/>
<sequence length="480" mass="51719">MNGADMGAWCQLFFDNLGTLLGVLIAVQDMENFGVSRGVINETVFGKIVPGVGISLLVGNVYYSWQAIRLTNKFGRQYTAQPYGINTPAAFSFVFNIMYTVYFIKADFAAGNNDEAFLLAYKVALAANFITGLIGVFLGCFGRLILKIVPPAALLVPIAGIGIAFLGLEQLTGTISAPLVGYSTIMWVFLGWYAGIKVGVGPWRIPEAVMVILVGVVLGWATGLNKKEDVREASDLVKWWGLKWTGTELFEDFGEVVDYLGIVIPIGISASSSTLMCLVSAKEAGDPFPVHETMISDGIGTMIGAFFGNPFGAVIYIGHPAYKRSGAQVGYSLANGILYMVMSLIGVLALIQSFVNRATIGPIILFVGIMINEEALNFIPSRHYAAYIVGLFPSIYDWVVNISNRSPLEGTAADGGSYNTGFPGGSGWIGVLAWKRGALLVSMVWTSMIVMVIDRKWTKALIWALVGAAFSVFGIIHMPE</sequence>
<feature type="transmembrane region" description="Helical" evidence="1">
    <location>
        <begin position="433"/>
        <end position="453"/>
    </location>
</feature>